<reference evidence="1" key="1">
    <citation type="journal article" date="2010" name="Nature">
        <title>The Dynamic genome of Hydra.</title>
        <authorList>
            <person name="Chapman J.A."/>
            <person name="Kirkness E.F."/>
            <person name="Simakov O."/>
            <person name="Hampson S.E."/>
            <person name="Mitros T."/>
            <person name="Weinmaier T."/>
            <person name="Rattei T."/>
            <person name="Balasubramanian P.G."/>
            <person name="Borman J."/>
            <person name="Busam D."/>
            <person name="Disbennett K."/>
            <person name="Pfannkoch C."/>
            <person name="Sumin N."/>
            <person name="Sutton G."/>
            <person name="Viswanathan L."/>
            <person name="Walenz B."/>
            <person name="Goodstein D.M."/>
            <person name="Hellsten U."/>
            <person name="Kawashima T."/>
            <person name="Prochnik S.E."/>
            <person name="Putnam N.H."/>
            <person name="Shu S."/>
            <person name="Blumberg B."/>
            <person name="Dana C.E."/>
            <person name="Gee L."/>
            <person name="Kibler D.F."/>
            <person name="Law L."/>
            <person name="Lindgens D."/>
            <person name="Martinez D.E."/>
            <person name="Peng J."/>
            <person name="Wigge P.A."/>
            <person name="Bertulat B."/>
            <person name="Guder C."/>
            <person name="Nakamura Y."/>
            <person name="Ozbek S."/>
            <person name="Watanabe H."/>
            <person name="Khalturin K."/>
            <person name="Hemmrich G."/>
            <person name="Franke A."/>
            <person name="Augustin R."/>
            <person name="Fraune S."/>
            <person name="Hayakawa E."/>
            <person name="Hayakawa S."/>
            <person name="Hirose M."/>
            <person name="Hwang J."/>
            <person name="Ikeo K."/>
            <person name="Nishimiya-Fujisawa C."/>
            <person name="Ogura A."/>
            <person name="Takahashi T."/>
            <person name="Steinmetz P.R."/>
            <person name="Zhang X."/>
            <person name="Aufschnaiter R."/>
            <person name="Eder M.K."/>
            <person name="Gorny A.K."/>
            <person name="Salvenmoser W."/>
            <person name="Heimberg A.M."/>
            <person name="Wheeler B.M."/>
            <person name="Peterson K.J."/>
            <person name="Boettger A."/>
            <person name="Tischler P."/>
            <person name="Wolf A."/>
            <person name="Gojobori T."/>
            <person name="Remington K.A."/>
            <person name="Strausberg R.L."/>
            <person name="Venter J."/>
            <person name="Technau U."/>
            <person name="Hobmayer B."/>
            <person name="Bosch T.C."/>
            <person name="Holstein T.W."/>
            <person name="Fujisawa T."/>
            <person name="Bode H.R."/>
            <person name="David C.N."/>
            <person name="Rokhsar D.S."/>
            <person name="Steele R.E."/>
        </authorList>
    </citation>
    <scope>NUCLEOTIDE SEQUENCE</scope>
</reference>
<evidence type="ECO:0000313" key="1">
    <source>
        <dbReference type="EMBL" id="CBA32616.1"/>
    </source>
</evidence>
<organism evidence="1">
    <name type="scientific">Curvibacter symbiont subsp. Hydra magnipapillata</name>
    <dbReference type="NCBI Taxonomy" id="667019"/>
    <lineage>
        <taxon>Bacteria</taxon>
        <taxon>Pseudomonadati</taxon>
        <taxon>Pseudomonadota</taxon>
        <taxon>Betaproteobacteria</taxon>
        <taxon>Burkholderiales</taxon>
        <taxon>Comamonadaceae</taxon>
        <taxon>Curvibacter</taxon>
    </lineage>
</organism>
<name>C9YFE8_CURXX</name>
<dbReference type="AlphaFoldDB" id="C9YFE8"/>
<gene>
    <name evidence="1" type="ORF">Csp_D33040</name>
</gene>
<proteinExistence type="predicted"/>
<accession>C9YFE8</accession>
<sequence>MVMVKIRSHFLIHEVSALTGFSKYMLDYLAREKIYVAGDASKSGRGVRRKYTYVDLVLLRALKAICDGSGKIQHLRQCLSTYRERYGAITPETPLNDVFVSYGGQLYVRDEMGQATNTLTGQMVFAFHIDLAQVTKALAEQLEVDPVTKSISLTEEARVRADNIRHEIWARIQVARDDRMSGNPMGEAA</sequence>
<dbReference type="EMBL" id="FN543107">
    <property type="protein sequence ID" value="CBA32616.1"/>
    <property type="molecule type" value="Genomic_DNA"/>
</dbReference>
<evidence type="ECO:0008006" key="2">
    <source>
        <dbReference type="Google" id="ProtNLM"/>
    </source>
</evidence>
<protein>
    <recommendedName>
        <fullName evidence="2">HTH merR-type domain-containing protein</fullName>
    </recommendedName>
</protein>